<keyword evidence="1" id="KW-0560">Oxidoreductase</keyword>
<dbReference type="Proteomes" id="UP000001745">
    <property type="component" value="Unassembled WGS sequence"/>
</dbReference>
<dbReference type="Gene3D" id="3.40.50.720">
    <property type="entry name" value="NAD(P)-binding Rossmann-like Domain"/>
    <property type="match status" value="1"/>
</dbReference>
<dbReference type="STRING" id="441959.B8M1T6"/>
<reference evidence="4" key="1">
    <citation type="journal article" date="2015" name="Genome Announc.">
        <title>Genome sequence of the AIDS-associated pathogen Penicillium marneffei (ATCC18224) and its near taxonomic relative Talaromyces stipitatus (ATCC10500).</title>
        <authorList>
            <person name="Nierman W.C."/>
            <person name="Fedorova-Abrams N.D."/>
            <person name="Andrianopoulos A."/>
        </authorList>
    </citation>
    <scope>NUCLEOTIDE SEQUENCE [LARGE SCALE GENOMIC DNA]</scope>
    <source>
        <strain evidence="4">ATCC 10500 / CBS 375.48 / QM 6759 / NRRL 1006</strain>
    </source>
</reference>
<dbReference type="EMBL" id="EQ962653">
    <property type="protein sequence ID" value="EED21314.1"/>
    <property type="molecule type" value="Genomic_DNA"/>
</dbReference>
<evidence type="ECO:0000313" key="3">
    <source>
        <dbReference type="EMBL" id="EED21314.1"/>
    </source>
</evidence>
<keyword evidence="4" id="KW-1185">Reference proteome</keyword>
<dbReference type="Gene3D" id="3.90.180.10">
    <property type="entry name" value="Medium-chain alcohol dehydrogenases, catalytic domain"/>
    <property type="match status" value="1"/>
</dbReference>
<dbReference type="SMART" id="SM00829">
    <property type="entry name" value="PKS_ER"/>
    <property type="match status" value="1"/>
</dbReference>
<dbReference type="PhylomeDB" id="B8M1T6"/>
<dbReference type="Pfam" id="PF08240">
    <property type="entry name" value="ADH_N"/>
    <property type="match status" value="1"/>
</dbReference>
<dbReference type="GO" id="GO:0016491">
    <property type="term" value="F:oxidoreductase activity"/>
    <property type="evidence" value="ECO:0007669"/>
    <property type="project" value="UniProtKB-KW"/>
</dbReference>
<dbReference type="InterPro" id="IPR011032">
    <property type="entry name" value="GroES-like_sf"/>
</dbReference>
<feature type="domain" description="Enoyl reductase (ER)" evidence="2">
    <location>
        <begin position="15"/>
        <end position="366"/>
    </location>
</feature>
<dbReference type="PANTHER" id="PTHR43401">
    <property type="entry name" value="L-THREONINE 3-DEHYDROGENASE"/>
    <property type="match status" value="1"/>
</dbReference>
<protein>
    <submittedName>
        <fullName evidence="3">Alcohol dehydrogenase, putative</fullName>
    </submittedName>
</protein>
<dbReference type="Pfam" id="PF00107">
    <property type="entry name" value="ADH_zinc_N"/>
    <property type="match status" value="1"/>
</dbReference>
<sequence length="370" mass="39277">MSISGTKSKLLVLTSPAKSLEIRERIVPPPSPLCINIEVLRAGVCGTDVHLWKGDQPLPGSVVLGHEGLGRVIELGAGVKTDHASNPIAVGDVIYWNPIRPCNACYHCTISQDFTACENGTFWSLAENATVWASYTQVATLLPNNSFYKVDPNVPFDAYIALGCALPTILQAIDHLGQIPGGSNVVVQGAGPVGLAAIMMAKLAGAAHIICIEGNPVRLEQAKSFGATALVDFHQEGLQTVNARKSHINDIVGIRGVNLVIECSGNAAAFEEGIELLTRSGTYLLVGTWAGSSKVQISPFDVVQKALKIIGSTYCSPSCYYRAAHLVQANYQKFPLASCVTKTYSLERAQQALEDVAAGKVVKAVIDPQA</sequence>
<dbReference type="InterPro" id="IPR020843">
    <property type="entry name" value="ER"/>
</dbReference>
<accession>B8M1T6</accession>
<dbReference type="OrthoDB" id="256333at2759"/>
<dbReference type="CDD" id="cd08231">
    <property type="entry name" value="MDR_TM0436_like"/>
    <property type="match status" value="1"/>
</dbReference>
<dbReference type="SUPFAM" id="SSF51735">
    <property type="entry name" value="NAD(P)-binding Rossmann-fold domains"/>
    <property type="match status" value="1"/>
</dbReference>
<dbReference type="InterPro" id="IPR050129">
    <property type="entry name" value="Zn_alcohol_dh"/>
</dbReference>
<dbReference type="InterPro" id="IPR036291">
    <property type="entry name" value="NAD(P)-bd_dom_sf"/>
</dbReference>
<proteinExistence type="predicted"/>
<dbReference type="SUPFAM" id="SSF50129">
    <property type="entry name" value="GroES-like"/>
    <property type="match status" value="1"/>
</dbReference>
<name>B8M1T6_TALSN</name>
<evidence type="ECO:0000259" key="2">
    <source>
        <dbReference type="SMART" id="SM00829"/>
    </source>
</evidence>
<dbReference type="eggNOG" id="KOG0022">
    <property type="taxonomic scope" value="Eukaryota"/>
</dbReference>
<dbReference type="HOGENOM" id="CLU_026673_11_0_1"/>
<evidence type="ECO:0000256" key="1">
    <source>
        <dbReference type="ARBA" id="ARBA00023002"/>
    </source>
</evidence>
<dbReference type="RefSeq" id="XP_002478277.1">
    <property type="nucleotide sequence ID" value="XM_002478232.1"/>
</dbReference>
<dbReference type="VEuPathDB" id="FungiDB:TSTA_085450"/>
<evidence type="ECO:0000313" key="4">
    <source>
        <dbReference type="Proteomes" id="UP000001745"/>
    </source>
</evidence>
<dbReference type="OMA" id="GWSESTC"/>
<dbReference type="InterPro" id="IPR013154">
    <property type="entry name" value="ADH-like_N"/>
</dbReference>
<dbReference type="AlphaFoldDB" id="B8M1T6"/>
<gene>
    <name evidence="3" type="ORF">TSTA_085450</name>
</gene>
<dbReference type="GeneID" id="8106151"/>
<dbReference type="InterPro" id="IPR013149">
    <property type="entry name" value="ADH-like_C"/>
</dbReference>
<dbReference type="InParanoid" id="B8M1T6"/>
<organism evidence="3 4">
    <name type="scientific">Talaromyces stipitatus (strain ATCC 10500 / CBS 375.48 / QM 6759 / NRRL 1006)</name>
    <name type="common">Penicillium stipitatum</name>
    <dbReference type="NCBI Taxonomy" id="441959"/>
    <lineage>
        <taxon>Eukaryota</taxon>
        <taxon>Fungi</taxon>
        <taxon>Dikarya</taxon>
        <taxon>Ascomycota</taxon>
        <taxon>Pezizomycotina</taxon>
        <taxon>Eurotiomycetes</taxon>
        <taxon>Eurotiomycetidae</taxon>
        <taxon>Eurotiales</taxon>
        <taxon>Trichocomaceae</taxon>
        <taxon>Talaromyces</taxon>
        <taxon>Talaromyces sect. Talaromyces</taxon>
    </lineage>
</organism>